<protein>
    <recommendedName>
        <fullName evidence="11">Polyketide synthase</fullName>
    </recommendedName>
</protein>
<dbReference type="InterPro" id="IPR014043">
    <property type="entry name" value="Acyl_transferase_dom"/>
</dbReference>
<dbReference type="PROSITE" id="PS50075">
    <property type="entry name" value="CARRIER"/>
    <property type="match status" value="1"/>
</dbReference>
<dbReference type="Pfam" id="PF00550">
    <property type="entry name" value="PP-binding"/>
    <property type="match status" value="1"/>
</dbReference>
<evidence type="ECO:0000256" key="2">
    <source>
        <dbReference type="ARBA" id="ARBA00022553"/>
    </source>
</evidence>
<evidence type="ECO:0008006" key="11">
    <source>
        <dbReference type="Google" id="ProtNLM"/>
    </source>
</evidence>
<dbReference type="InterPro" id="IPR036736">
    <property type="entry name" value="ACP-like_sf"/>
</dbReference>
<dbReference type="SUPFAM" id="SSF53901">
    <property type="entry name" value="Thiolase-like"/>
    <property type="match status" value="1"/>
</dbReference>
<keyword evidence="1" id="KW-0596">Phosphopantetheine</keyword>
<dbReference type="PANTHER" id="PTHR43775:SF37">
    <property type="entry name" value="SI:DKEY-61P9.11"/>
    <property type="match status" value="1"/>
</dbReference>
<organism evidence="9 10">
    <name type="scientific">Aspergillus lucknowensis</name>
    <dbReference type="NCBI Taxonomy" id="176173"/>
    <lineage>
        <taxon>Eukaryota</taxon>
        <taxon>Fungi</taxon>
        <taxon>Dikarya</taxon>
        <taxon>Ascomycota</taxon>
        <taxon>Pezizomycotina</taxon>
        <taxon>Eurotiomycetes</taxon>
        <taxon>Eurotiomycetidae</taxon>
        <taxon>Eurotiales</taxon>
        <taxon>Aspergillaceae</taxon>
        <taxon>Aspergillus</taxon>
        <taxon>Aspergillus subgen. Nidulantes</taxon>
    </lineage>
</organism>
<dbReference type="InterPro" id="IPR030918">
    <property type="entry name" value="PT_fungal_PKS"/>
</dbReference>
<gene>
    <name evidence="9" type="ORF">BJX67DRAFT_339943</name>
</gene>
<dbReference type="InterPro" id="IPR001031">
    <property type="entry name" value="Thioesterase"/>
</dbReference>
<name>A0ABR4M7V2_9EURO</name>
<accession>A0ABR4M7V2</accession>
<dbReference type="Proteomes" id="UP001610432">
    <property type="component" value="Unassembled WGS sequence"/>
</dbReference>
<dbReference type="InterPro" id="IPR009081">
    <property type="entry name" value="PP-bd_ACP"/>
</dbReference>
<dbReference type="InterPro" id="IPR049900">
    <property type="entry name" value="PKS_mFAS_DH"/>
</dbReference>
<dbReference type="RefSeq" id="XP_070891599.1">
    <property type="nucleotide sequence ID" value="XM_071027727.1"/>
</dbReference>
<evidence type="ECO:0000256" key="5">
    <source>
        <dbReference type="SAM" id="MobiDB-lite"/>
    </source>
</evidence>
<dbReference type="InterPro" id="IPR042104">
    <property type="entry name" value="PKS_dehydratase_sf"/>
</dbReference>
<dbReference type="Gene3D" id="3.40.366.10">
    <property type="entry name" value="Malonyl-Coenzyme A Acyl Carrier Protein, domain 2"/>
    <property type="match status" value="2"/>
</dbReference>
<dbReference type="Gene3D" id="3.10.129.110">
    <property type="entry name" value="Polyketide synthase dehydratase"/>
    <property type="match status" value="1"/>
</dbReference>
<dbReference type="Gene3D" id="3.30.70.3290">
    <property type="match status" value="1"/>
</dbReference>
<dbReference type="InterPro" id="IPR032088">
    <property type="entry name" value="SAT"/>
</dbReference>
<feature type="compositionally biased region" description="Acidic residues" evidence="5">
    <location>
        <begin position="1701"/>
        <end position="1711"/>
    </location>
</feature>
<feature type="region of interest" description="N-terminal hotdog fold" evidence="4">
    <location>
        <begin position="1274"/>
        <end position="1424"/>
    </location>
</feature>
<dbReference type="Gene3D" id="1.10.1200.10">
    <property type="entry name" value="ACP-like"/>
    <property type="match status" value="1"/>
</dbReference>
<feature type="region of interest" description="C-terminal hotdog fold" evidence="4">
    <location>
        <begin position="1436"/>
        <end position="1582"/>
    </location>
</feature>
<dbReference type="Pfam" id="PF00109">
    <property type="entry name" value="ketoacyl-synt"/>
    <property type="match status" value="1"/>
</dbReference>
<feature type="active site" description="Proton donor; for dehydratase activity" evidence="4">
    <location>
        <position position="1496"/>
    </location>
</feature>
<dbReference type="InterPro" id="IPR016036">
    <property type="entry name" value="Malonyl_transacylase_ACP-bd"/>
</dbReference>
<evidence type="ECO:0000256" key="1">
    <source>
        <dbReference type="ARBA" id="ARBA00022450"/>
    </source>
</evidence>
<dbReference type="SMART" id="SM00825">
    <property type="entry name" value="PKS_KS"/>
    <property type="match status" value="1"/>
</dbReference>
<dbReference type="Gene3D" id="3.40.50.1820">
    <property type="entry name" value="alpha/beta hydrolase"/>
    <property type="match status" value="1"/>
</dbReference>
<reference evidence="9 10" key="1">
    <citation type="submission" date="2024-07" db="EMBL/GenBank/DDBJ databases">
        <title>Section-level genome sequencing and comparative genomics of Aspergillus sections Usti and Cavernicolus.</title>
        <authorList>
            <consortium name="Lawrence Berkeley National Laboratory"/>
            <person name="Nybo J.L."/>
            <person name="Vesth T.C."/>
            <person name="Theobald S."/>
            <person name="Frisvad J.C."/>
            <person name="Larsen T.O."/>
            <person name="Kjaerboelling I."/>
            <person name="Rothschild-Mancinelli K."/>
            <person name="Lyhne E.K."/>
            <person name="Kogle M.E."/>
            <person name="Barry K."/>
            <person name="Clum A."/>
            <person name="Na H."/>
            <person name="Ledsgaard L."/>
            <person name="Lin J."/>
            <person name="Lipzen A."/>
            <person name="Kuo A."/>
            <person name="Riley R."/>
            <person name="Mondo S."/>
            <person name="Labutti K."/>
            <person name="Haridas S."/>
            <person name="Pangalinan J."/>
            <person name="Salamov A.A."/>
            <person name="Simmons B.A."/>
            <person name="Magnuson J.K."/>
            <person name="Chen J."/>
            <person name="Drula E."/>
            <person name="Henrissat B."/>
            <person name="Wiebenga A."/>
            <person name="Lubbers R.J."/>
            <person name="Gomes A.C."/>
            <person name="Macurrencykelacurrency M.R."/>
            <person name="Stajich J."/>
            <person name="Grigoriev I.V."/>
            <person name="Mortensen U.H."/>
            <person name="De Vries R.P."/>
            <person name="Baker S.E."/>
            <person name="Andersen M.R."/>
        </authorList>
    </citation>
    <scope>NUCLEOTIDE SEQUENCE [LARGE SCALE GENOMIC DNA]</scope>
    <source>
        <strain evidence="9 10">CBS 449.75</strain>
    </source>
</reference>
<dbReference type="InterPro" id="IPR014030">
    <property type="entry name" value="Ketoacyl_synth_N"/>
</dbReference>
<dbReference type="InterPro" id="IPR050091">
    <property type="entry name" value="PKS_NRPS_Biosynth_Enz"/>
</dbReference>
<dbReference type="Pfam" id="PF00975">
    <property type="entry name" value="Thioesterase"/>
    <property type="match status" value="1"/>
</dbReference>
<dbReference type="PROSITE" id="PS52019">
    <property type="entry name" value="PKS_MFAS_DH"/>
    <property type="match status" value="1"/>
</dbReference>
<dbReference type="InterPro" id="IPR016039">
    <property type="entry name" value="Thiolase-like"/>
</dbReference>
<keyword evidence="10" id="KW-1185">Reference proteome</keyword>
<dbReference type="InterPro" id="IPR014031">
    <property type="entry name" value="Ketoacyl_synth_C"/>
</dbReference>
<feature type="domain" description="Ketosynthase family 3 (KS3)" evidence="7">
    <location>
        <begin position="366"/>
        <end position="796"/>
    </location>
</feature>
<dbReference type="Pfam" id="PF22621">
    <property type="entry name" value="CurL-like_PKS_C"/>
    <property type="match status" value="1"/>
</dbReference>
<dbReference type="SUPFAM" id="SSF47336">
    <property type="entry name" value="ACP-like"/>
    <property type="match status" value="1"/>
</dbReference>
<dbReference type="GeneID" id="98142799"/>
<dbReference type="NCBIfam" id="TIGR04532">
    <property type="entry name" value="PT_fungal_PKS"/>
    <property type="match status" value="1"/>
</dbReference>
<sequence length="2070" mass="225866">MGSQHLLLFGDQTVELIPSLQRLLRLSQSSPTVRRFLQSALDAIQTETSALGANERSIIGHFESFEAVLQKYSHTEDTIGVTHTVVIGACRLAELILLVENDPSLLGASSKVMALGLCTGLLPAAALAGSKNISDLIFISVETVAIFFRLSLEVYRRSRRIEDIPGHWAYTVLGVPVREMDMILEDFHRSKDIPTHRHVFIGVEEESWLTLFGPPPELAQLFAYSAKVESAPKLKLAAYGAAHSPHLPIPDVEAIVGASSILDRAISSRVQVLSTSTGEPYNAATLRDLYVQVSQEIAQSRLKMNNVLKSAVQKLSPIKPVQLTVVGLTNATPIVKRALDERRLSVSVQSEPTAVSLSPGDIRAGSSSVAIVGMAGRFPGSEDLEGFWQSLLDGLDAHEEIPSDRFDINTYFDSTSRAKNSLSTRYGCFLRNPGHFDHRLFNVSPREAEQMSPLQRLLLMSSYEALQMAGYSSNGSLSTQSQRVATYFGQAADDWREASRISGIDLYYIPGGQRGFTPGRLNFHYKWEGASYSVDSACASSASAIGLACSALLSRECDTALAGGVNSLTSPEPYSGLSKGSFLSPTGGCKTFQDAADGYCRGEAVGVVVLKRLEDAIHDNDNVLAVIRGHGRNHSALASSITHPHAETQVRLYRDVLQKAGVQAQEIGFVEMHGTGTQAGDAVEMASVLDVFGRNRTRQNPLVVGAVKANLGHTEAAAGAVSVIKSVLALQKRIIPPQPGAPFKVNHKFPDLKKLNVRIADGQVDFHKPTAGNGKRKVMVNNFDAAGGNSCLILEEAPEQAKKSQDPRTHQTVVLSARTSLSLKNNKEKLLEYLTAHPDTNLANLAYSTTARRMHEELRSAYAGDSVESIRQQLRSDLSKTSTTQGPSQKKVVAWVFSGQGSQYAGMGSELFHSNSAFRASIQSMQSISDAQGLPSFIELVSDKGVDLADKSAVQIQLAVVALEIALADLWRSWGVNPDVVIGHSLGEYAALCVSGVLSVTDVLYLVGQRALLTEDRLTANSYAMLATVAPAQAVEEYIRRPEYKSCCISCYNSPSATVISGPVPELQTLEGSLRSAGTVCTLVRVPYGFHSPQMDSILDDFERRARSVQFRAPRTPIVSTVTASIVRDAGSFTSQYLAIQAREPVQFYKALAACKAEGVVDQNTIWIELGPDSVCGSMIKATLGAANVYSSLKSHEANWKTISSTVAALYTARSNISWPDFHQEYTESLRLLNLPKYAFDTKNFWRVFKEESVQAEHDGLQKVEPLKPISSSLHFVKTEAITADEAKVTFETLLSDENLYEAIRGHLVDEIPLCPSGVFYDMALTAAKYVYAKVLPTAEVAPSLAITGLTLNHPVVVPSRDSKQILQTTAERDSRTGSKVTITFHLHEGSSIQKIGYCQVNTFSASEWTDEWSNASFFVKSRMDSLVQSVKDGRGDHLRRPIVYKLFANLVDYDEKYQAIEELFWDEHSDDAVANISLKPYNGRGEFECLPYWTDPLVHLAGVVLNANITGSDNNIYLSGGMKRMQFYGQLSAEKRYTSYVRTHPADDHGMSLSDVYVFDNEVIVGFCSLVFQRMPRIVLHRLLHRNEAKAPARPASPVRTVAAHESEKVAVDSQLPSTSVKKDLADQLIAMVAEETGVDLVDMTPSADFASMGVDSLMSITIIDRVQKEIGVQLEASFFQENLTVSDARRALGGNETASESDNDAEETPSEGGSGSDSWTPISPSESDIEEQIIITPTKIVAEATAKLSAPAVVVEVLPPTPRPPPVQYKSNVVLIHGRKKSNKTPVFLITDGAGSATAYLHLPRFPGGTPLYAVESPFVRCPLEYNFSVEETAEMYIAAIKKIQPQGPYNIGGWSAGGAHAFEVSRRLLEAGEKVKRLVIIDMKIPKPMPEGLEVTMDFLDKVGLTTGINRAGPALAGMSERLKQHLVSTIKSLMVYTALPMDPTRRPEKTYLIWAEYGLAEIVGDDDAFKDVASKMGWKEDVEGNPMEDDTGLGSWFYSRRYNFGPNGWDKLLGPVECRTVKADHFSMVTPPAVCSPCASRYHDTETDCSQANDLGKLLQEAVAEL</sequence>
<dbReference type="InterPro" id="IPR006162">
    <property type="entry name" value="Ppantetheine_attach_site"/>
</dbReference>
<dbReference type="PANTHER" id="PTHR43775">
    <property type="entry name" value="FATTY ACID SYNTHASE"/>
    <property type="match status" value="1"/>
</dbReference>
<evidence type="ECO:0000259" key="6">
    <source>
        <dbReference type="PROSITE" id="PS50075"/>
    </source>
</evidence>
<dbReference type="PROSITE" id="PS00012">
    <property type="entry name" value="PHOSPHOPANTETHEINE"/>
    <property type="match status" value="1"/>
</dbReference>
<dbReference type="CDD" id="cd00833">
    <property type="entry name" value="PKS"/>
    <property type="match status" value="1"/>
</dbReference>
<evidence type="ECO:0000256" key="3">
    <source>
        <dbReference type="ARBA" id="ARBA00022679"/>
    </source>
</evidence>
<dbReference type="Pfam" id="PF00698">
    <property type="entry name" value="Acyl_transf_1"/>
    <property type="match status" value="1"/>
</dbReference>
<dbReference type="InterPro" id="IPR016035">
    <property type="entry name" value="Acyl_Trfase/lysoPLipase"/>
</dbReference>
<feature type="active site" description="Proton acceptor; for dehydratase activity" evidence="4">
    <location>
        <position position="1307"/>
    </location>
</feature>
<dbReference type="SUPFAM" id="SSF55048">
    <property type="entry name" value="Probable ACP-binding domain of malonyl-CoA ACP transacylase"/>
    <property type="match status" value="1"/>
</dbReference>
<evidence type="ECO:0000313" key="10">
    <source>
        <dbReference type="Proteomes" id="UP001610432"/>
    </source>
</evidence>
<dbReference type="InterPro" id="IPR001227">
    <property type="entry name" value="Ac_transferase_dom_sf"/>
</dbReference>
<dbReference type="SUPFAM" id="SSF53474">
    <property type="entry name" value="alpha/beta-Hydrolases"/>
    <property type="match status" value="1"/>
</dbReference>
<dbReference type="SMART" id="SM00823">
    <property type="entry name" value="PKS_PP"/>
    <property type="match status" value="1"/>
</dbReference>
<dbReference type="Pfam" id="PF02801">
    <property type="entry name" value="Ketoacyl-synt_C"/>
    <property type="match status" value="1"/>
</dbReference>
<dbReference type="InterPro" id="IPR029058">
    <property type="entry name" value="AB_hydrolase_fold"/>
</dbReference>
<evidence type="ECO:0000256" key="4">
    <source>
        <dbReference type="PROSITE-ProRule" id="PRU01363"/>
    </source>
</evidence>
<dbReference type="SUPFAM" id="SSF52151">
    <property type="entry name" value="FabD/lysophospholipase-like"/>
    <property type="match status" value="1"/>
</dbReference>
<dbReference type="Gene3D" id="3.40.47.10">
    <property type="match status" value="1"/>
</dbReference>
<keyword evidence="2" id="KW-0597">Phosphoprotein</keyword>
<comment type="caution">
    <text evidence="9">The sequence shown here is derived from an EMBL/GenBank/DDBJ whole genome shotgun (WGS) entry which is preliminary data.</text>
</comment>
<keyword evidence="3" id="KW-0808">Transferase</keyword>
<evidence type="ECO:0000259" key="7">
    <source>
        <dbReference type="PROSITE" id="PS52004"/>
    </source>
</evidence>
<dbReference type="Pfam" id="PF16073">
    <property type="entry name" value="SAT"/>
    <property type="match status" value="1"/>
</dbReference>
<dbReference type="InterPro" id="IPR020806">
    <property type="entry name" value="PKS_PP-bd"/>
</dbReference>
<feature type="region of interest" description="Disordered" evidence="5">
    <location>
        <begin position="1696"/>
        <end position="1726"/>
    </location>
</feature>
<dbReference type="EMBL" id="JBFXLQ010000001">
    <property type="protein sequence ID" value="KAL2872621.1"/>
    <property type="molecule type" value="Genomic_DNA"/>
</dbReference>
<evidence type="ECO:0000259" key="8">
    <source>
        <dbReference type="PROSITE" id="PS52019"/>
    </source>
</evidence>
<dbReference type="InterPro" id="IPR020841">
    <property type="entry name" value="PKS_Beta-ketoAc_synthase_dom"/>
</dbReference>
<dbReference type="SMART" id="SM00827">
    <property type="entry name" value="PKS_AT"/>
    <property type="match status" value="1"/>
</dbReference>
<feature type="domain" description="Carrier" evidence="6">
    <location>
        <begin position="1621"/>
        <end position="1698"/>
    </location>
</feature>
<feature type="domain" description="PKS/mFAS DH" evidence="8">
    <location>
        <begin position="1274"/>
        <end position="1582"/>
    </location>
</feature>
<proteinExistence type="predicted"/>
<dbReference type="PROSITE" id="PS52004">
    <property type="entry name" value="KS3_2"/>
    <property type="match status" value="1"/>
</dbReference>
<evidence type="ECO:0000313" key="9">
    <source>
        <dbReference type="EMBL" id="KAL2872621.1"/>
    </source>
</evidence>